<dbReference type="Pfam" id="PF00589">
    <property type="entry name" value="Phage_integrase"/>
    <property type="match status" value="1"/>
</dbReference>
<dbReference type="OrthoDB" id="9784724at2"/>
<dbReference type="InterPro" id="IPR046668">
    <property type="entry name" value="DUF6538"/>
</dbReference>
<proteinExistence type="inferred from homology"/>
<feature type="domain" description="Tyr recombinase" evidence="5">
    <location>
        <begin position="318"/>
        <end position="546"/>
    </location>
</feature>
<dbReference type="AlphaFoldDB" id="A0A430KUL6"/>
<gene>
    <name evidence="6" type="ORF">EH243_05370</name>
</gene>
<evidence type="ECO:0000313" key="7">
    <source>
        <dbReference type="Proteomes" id="UP000283087"/>
    </source>
</evidence>
<keyword evidence="4" id="KW-0233">DNA recombination</keyword>
<dbReference type="InterPro" id="IPR013762">
    <property type="entry name" value="Integrase-like_cat_sf"/>
</dbReference>
<dbReference type="PANTHER" id="PTHR30349">
    <property type="entry name" value="PHAGE INTEGRASE-RELATED"/>
    <property type="match status" value="1"/>
</dbReference>
<dbReference type="Gene3D" id="1.10.443.10">
    <property type="entry name" value="Intergrase catalytic core"/>
    <property type="match status" value="1"/>
</dbReference>
<keyword evidence="3" id="KW-0238">DNA-binding</keyword>
<comment type="caution">
    <text evidence="6">The sequence shown here is derived from an EMBL/GenBank/DDBJ whole genome shotgun (WGS) entry which is preliminary data.</text>
</comment>
<evidence type="ECO:0000259" key="5">
    <source>
        <dbReference type="PROSITE" id="PS51898"/>
    </source>
</evidence>
<sequence length="573" mass="65690">MSAHTAHLFRRPSGMYYIRLTVPKSILTTFALSSRDIRLSLRTADKQDATSLSCLLRYQFPRLLDSLCRDRLTSPTSNITQFVTLKFKELILKYHLKDKGMSDELSHLILPDIEAAASPSESETEKKEREHSVTVTTYNEKRRHVAPSNEIVIEVNGNPVTINHPGNPDLELEQATKILQRFGGGSGKGPDNQDIEYSVRFVFDAYIKNKVRTNLKANAQTQKEHIQMLETSVELLGPDTNFYTLTFDDAEELRDKLLALKDGRAKDPDNAPTIHPSRAKKLLDRFKQLAKYAKRKKYNPEDIGEDLDIAFKTEGKSDEDKVYSEEDLRKLYAGYPYTQVALNRSRNLFDYHFWLIPVLMYTGARLNEICQLQVGDIKQEIQKNKHHSDDTPAPIHYIHIKNEFDEAGNKVQAVKNSSSRRKVPLHQTLIALGFLDFVAKRKREAGESNQLFEGLYYSDKNKWAKKASDWFNGNGKMKSYREECGIDHPKLKNLHTFRHTFIGAMTDSIGVEVALISRIVGHELNQQTAKYGRNQVSLERLKSEIDQLDYDIDLSHLDYTAFLAYKQRKGKST</sequence>
<dbReference type="Pfam" id="PF20172">
    <property type="entry name" value="DUF6538"/>
    <property type="match status" value="1"/>
</dbReference>
<dbReference type="PROSITE" id="PS51898">
    <property type="entry name" value="TYR_RECOMBINASE"/>
    <property type="match status" value="1"/>
</dbReference>
<organism evidence="6 7">
    <name type="scientific">Amphritea opalescens</name>
    <dbReference type="NCBI Taxonomy" id="2490544"/>
    <lineage>
        <taxon>Bacteria</taxon>
        <taxon>Pseudomonadati</taxon>
        <taxon>Pseudomonadota</taxon>
        <taxon>Gammaproteobacteria</taxon>
        <taxon>Oceanospirillales</taxon>
        <taxon>Oceanospirillaceae</taxon>
        <taxon>Amphritea</taxon>
    </lineage>
</organism>
<dbReference type="InterPro" id="IPR002104">
    <property type="entry name" value="Integrase_catalytic"/>
</dbReference>
<dbReference type="GO" id="GO:0006310">
    <property type="term" value="P:DNA recombination"/>
    <property type="evidence" value="ECO:0007669"/>
    <property type="project" value="UniProtKB-KW"/>
</dbReference>
<dbReference type="GO" id="GO:0015074">
    <property type="term" value="P:DNA integration"/>
    <property type="evidence" value="ECO:0007669"/>
    <property type="project" value="UniProtKB-KW"/>
</dbReference>
<dbReference type="GO" id="GO:0003677">
    <property type="term" value="F:DNA binding"/>
    <property type="evidence" value="ECO:0007669"/>
    <property type="project" value="UniProtKB-KW"/>
</dbReference>
<evidence type="ECO:0000313" key="6">
    <source>
        <dbReference type="EMBL" id="RTE67024.1"/>
    </source>
</evidence>
<evidence type="ECO:0000256" key="3">
    <source>
        <dbReference type="ARBA" id="ARBA00023125"/>
    </source>
</evidence>
<keyword evidence="7" id="KW-1185">Reference proteome</keyword>
<name>A0A430KUL6_9GAMM</name>
<dbReference type="PANTHER" id="PTHR30349:SF41">
    <property type="entry name" value="INTEGRASE_RECOMBINASE PROTEIN MJ0367-RELATED"/>
    <property type="match status" value="1"/>
</dbReference>
<evidence type="ECO:0000256" key="1">
    <source>
        <dbReference type="ARBA" id="ARBA00008857"/>
    </source>
</evidence>
<dbReference type="InterPro" id="IPR050090">
    <property type="entry name" value="Tyrosine_recombinase_XerCD"/>
</dbReference>
<accession>A0A430KUL6</accession>
<protein>
    <recommendedName>
        <fullName evidence="5">Tyr recombinase domain-containing protein</fullName>
    </recommendedName>
</protein>
<dbReference type="SUPFAM" id="SSF56349">
    <property type="entry name" value="DNA breaking-rejoining enzymes"/>
    <property type="match status" value="1"/>
</dbReference>
<keyword evidence="2" id="KW-0229">DNA integration</keyword>
<dbReference type="RefSeq" id="WP_126157609.1">
    <property type="nucleotide sequence ID" value="NZ_RQXW01000003.1"/>
</dbReference>
<comment type="similarity">
    <text evidence="1">Belongs to the 'phage' integrase family.</text>
</comment>
<dbReference type="EMBL" id="RQXW01000003">
    <property type="protein sequence ID" value="RTE67024.1"/>
    <property type="molecule type" value="Genomic_DNA"/>
</dbReference>
<reference evidence="6 7" key="1">
    <citation type="submission" date="2018-11" db="EMBL/GenBank/DDBJ databases">
        <title>The draft genome sequence of Amphritea opalescens ANRC-JH13T.</title>
        <authorList>
            <person name="Fang Z."/>
            <person name="Zhang Y."/>
            <person name="Han X."/>
        </authorList>
    </citation>
    <scope>NUCLEOTIDE SEQUENCE [LARGE SCALE GENOMIC DNA]</scope>
    <source>
        <strain evidence="6 7">ANRC-JH13</strain>
    </source>
</reference>
<evidence type="ECO:0000256" key="2">
    <source>
        <dbReference type="ARBA" id="ARBA00022908"/>
    </source>
</evidence>
<dbReference type="InterPro" id="IPR011010">
    <property type="entry name" value="DNA_brk_join_enz"/>
</dbReference>
<dbReference type="CDD" id="cd01184">
    <property type="entry name" value="INT_C_like_1"/>
    <property type="match status" value="1"/>
</dbReference>
<dbReference type="Proteomes" id="UP000283087">
    <property type="component" value="Unassembled WGS sequence"/>
</dbReference>
<evidence type="ECO:0000256" key="4">
    <source>
        <dbReference type="ARBA" id="ARBA00023172"/>
    </source>
</evidence>